<keyword evidence="1" id="KW-0547">Nucleotide-binding</keyword>
<name>A0ABN6RYU2_9BACT</name>
<dbReference type="SMART" id="SM00487">
    <property type="entry name" value="DEXDc"/>
    <property type="match status" value="1"/>
</dbReference>
<dbReference type="InterPro" id="IPR027417">
    <property type="entry name" value="P-loop_NTPase"/>
</dbReference>
<evidence type="ECO:0000259" key="5">
    <source>
        <dbReference type="PROSITE" id="PS51192"/>
    </source>
</evidence>
<evidence type="ECO:0000313" key="7">
    <source>
        <dbReference type="EMBL" id="BDQ36159.1"/>
    </source>
</evidence>
<reference evidence="7 8" key="1">
    <citation type="submission" date="2022-08" db="EMBL/GenBank/DDBJ databases">
        <title>Genome Sequence of the sulphate-reducing bacterium, Pseudodesulfovibrio sp. SYK.</title>
        <authorList>
            <person name="Kondo R."/>
            <person name="Kataoka T."/>
        </authorList>
    </citation>
    <scope>NUCLEOTIDE SEQUENCE [LARGE SCALE GENOMIC DNA]</scope>
    <source>
        <strain evidence="7 8">SYK</strain>
    </source>
</reference>
<dbReference type="EMBL" id="AP026709">
    <property type="protein sequence ID" value="BDQ36159.1"/>
    <property type="molecule type" value="Genomic_DNA"/>
</dbReference>
<feature type="domain" description="Helicase ATP-binding" evidence="5">
    <location>
        <begin position="148"/>
        <end position="294"/>
    </location>
</feature>
<keyword evidence="3 7" id="KW-0347">Helicase</keyword>
<gene>
    <name evidence="7" type="ORF">SYK_05190</name>
</gene>
<evidence type="ECO:0000256" key="4">
    <source>
        <dbReference type="ARBA" id="ARBA00022840"/>
    </source>
</evidence>
<organism evidence="7 8">
    <name type="scientific">Pseudodesulfovibrio nedwellii</name>
    <dbReference type="NCBI Taxonomy" id="2973072"/>
    <lineage>
        <taxon>Bacteria</taxon>
        <taxon>Pseudomonadati</taxon>
        <taxon>Thermodesulfobacteriota</taxon>
        <taxon>Desulfovibrionia</taxon>
        <taxon>Desulfovibrionales</taxon>
        <taxon>Desulfovibrionaceae</taxon>
    </lineage>
</organism>
<protein>
    <submittedName>
        <fullName evidence="7">DEAD/DEAH box helicase</fullName>
    </submittedName>
</protein>
<evidence type="ECO:0000259" key="6">
    <source>
        <dbReference type="PROSITE" id="PS51194"/>
    </source>
</evidence>
<dbReference type="Proteomes" id="UP001317742">
    <property type="component" value="Chromosome"/>
</dbReference>
<keyword evidence="2" id="KW-0378">Hydrolase</keyword>
<sequence>MSAFYTKLSNTILSSEGYGAASNELFENYVKKIAGEEHQIEREVVKKLTTSLQYFYQSDDESIRKKGAELLSMLLYVCGEEVNELVVIADHVFNEAGDFPNITLLREKFPNINFKISMFDEVRKDLREALNTVEAIDHPLTDYQRSLWEDLEEGEDVITAAPTSTGKTHIILQYLVREVAQSGGAFAAIVVPTRALISEVSNTVYEIAKKGGFENDIEICTFPKEEAYNSKTIFVMTQERLFETLQADILYFDFLFVDEAHNISDKSRGVLLHMTLQKVLEGGEPQIIISMPSQRYLKAFNSIFDEIEFSERTTKRSPVAKILINTKLVNRDIILSHYKSESQVVIPKNFAGDKLGSIAYRLGSGESNIVYRNKTNNCEDSAKAISDMITKEKDSPRLQEAADYVATFLHQDFTLAENLKKGVAFHYGPLPGVVRRMVESLARDGEIDFIACTSTLAEGVNLPAKNLFLQNPLQVVQFGNPEQIEDVKIDNITGRAGRMLKHFSGNIFLVDLPSWRFQDYFEEKEDEADKIPTYYQILNDNVNGVKQALQGTYDHSTDGQYTYYAIANKLLKEFENDTLSQTLDANEITLQPQVKIDLISQVERSFDELIVDSFTLEANPTVGYLQQNSLYDFLRMRGDLSEWALPHPMSTRLYTQLEKICSELNQFGIFLPTKSSVPFACVIARKWIQGESLHSIILEQMNHWPRKKCNTNVREVIATINSDIRFKMASALRCYQLLFTNITQSRNEEVESVKLHGFIEAGGCDKRFIQLVNIGLSRETAVEINSKLQPDIPIPNFETLRSLYDEDSLSTLHPITKKEIERLLL</sequence>
<dbReference type="SMART" id="SM00490">
    <property type="entry name" value="HELICc"/>
    <property type="match status" value="1"/>
</dbReference>
<dbReference type="PROSITE" id="PS51192">
    <property type="entry name" value="HELICASE_ATP_BIND_1"/>
    <property type="match status" value="1"/>
</dbReference>
<dbReference type="InterPro" id="IPR050474">
    <property type="entry name" value="Hel308_SKI2-like"/>
</dbReference>
<evidence type="ECO:0000313" key="8">
    <source>
        <dbReference type="Proteomes" id="UP001317742"/>
    </source>
</evidence>
<proteinExistence type="predicted"/>
<accession>A0ABN6RYU2</accession>
<dbReference type="InterPro" id="IPR014001">
    <property type="entry name" value="Helicase_ATP-bd"/>
</dbReference>
<dbReference type="PANTHER" id="PTHR47961">
    <property type="entry name" value="DNA POLYMERASE THETA, PUTATIVE (AFU_ORTHOLOGUE AFUA_1G05260)-RELATED"/>
    <property type="match status" value="1"/>
</dbReference>
<dbReference type="PANTHER" id="PTHR47961:SF6">
    <property type="entry name" value="DNA-DIRECTED DNA POLYMERASE"/>
    <property type="match status" value="1"/>
</dbReference>
<dbReference type="RefSeq" id="WP_281762080.1">
    <property type="nucleotide sequence ID" value="NZ_AP026709.1"/>
</dbReference>
<keyword evidence="8" id="KW-1185">Reference proteome</keyword>
<keyword evidence="4" id="KW-0067">ATP-binding</keyword>
<dbReference type="Pfam" id="PF00270">
    <property type="entry name" value="DEAD"/>
    <property type="match status" value="1"/>
</dbReference>
<dbReference type="InterPro" id="IPR011545">
    <property type="entry name" value="DEAD/DEAH_box_helicase_dom"/>
</dbReference>
<feature type="domain" description="Helicase C-terminal" evidence="6">
    <location>
        <begin position="354"/>
        <end position="539"/>
    </location>
</feature>
<dbReference type="InterPro" id="IPR001650">
    <property type="entry name" value="Helicase_C-like"/>
</dbReference>
<dbReference type="Gene3D" id="3.40.50.300">
    <property type="entry name" value="P-loop containing nucleotide triphosphate hydrolases"/>
    <property type="match status" value="2"/>
</dbReference>
<evidence type="ECO:0000256" key="2">
    <source>
        <dbReference type="ARBA" id="ARBA00022801"/>
    </source>
</evidence>
<dbReference type="GO" id="GO:0004386">
    <property type="term" value="F:helicase activity"/>
    <property type="evidence" value="ECO:0007669"/>
    <property type="project" value="UniProtKB-KW"/>
</dbReference>
<dbReference type="PROSITE" id="PS51194">
    <property type="entry name" value="HELICASE_CTER"/>
    <property type="match status" value="1"/>
</dbReference>
<dbReference type="SUPFAM" id="SSF52540">
    <property type="entry name" value="P-loop containing nucleoside triphosphate hydrolases"/>
    <property type="match status" value="1"/>
</dbReference>
<evidence type="ECO:0000256" key="3">
    <source>
        <dbReference type="ARBA" id="ARBA00022806"/>
    </source>
</evidence>
<evidence type="ECO:0000256" key="1">
    <source>
        <dbReference type="ARBA" id="ARBA00022741"/>
    </source>
</evidence>